<proteinExistence type="predicted"/>
<evidence type="ECO:0000313" key="2">
    <source>
        <dbReference type="Proteomes" id="UP000078541"/>
    </source>
</evidence>
<gene>
    <name evidence="1" type="ORF">ALC56_03962</name>
</gene>
<organism evidence="1 2">
    <name type="scientific">Trachymyrmex septentrionalis</name>
    <dbReference type="NCBI Taxonomy" id="34720"/>
    <lineage>
        <taxon>Eukaryota</taxon>
        <taxon>Metazoa</taxon>
        <taxon>Ecdysozoa</taxon>
        <taxon>Arthropoda</taxon>
        <taxon>Hexapoda</taxon>
        <taxon>Insecta</taxon>
        <taxon>Pterygota</taxon>
        <taxon>Neoptera</taxon>
        <taxon>Endopterygota</taxon>
        <taxon>Hymenoptera</taxon>
        <taxon>Apocrita</taxon>
        <taxon>Aculeata</taxon>
        <taxon>Formicoidea</taxon>
        <taxon>Formicidae</taxon>
        <taxon>Myrmicinae</taxon>
        <taxon>Trachymyrmex</taxon>
    </lineage>
</organism>
<dbReference type="AlphaFoldDB" id="A0A151JYS7"/>
<evidence type="ECO:0000313" key="1">
    <source>
        <dbReference type="EMBL" id="KYN41602.1"/>
    </source>
</evidence>
<name>A0A151JYS7_9HYME</name>
<reference evidence="1 2" key="1">
    <citation type="submission" date="2016-03" db="EMBL/GenBank/DDBJ databases">
        <title>Trachymyrmex septentrionalis WGS genome.</title>
        <authorList>
            <person name="Nygaard S."/>
            <person name="Hu H."/>
            <person name="Boomsma J."/>
            <person name="Zhang G."/>
        </authorList>
    </citation>
    <scope>NUCLEOTIDE SEQUENCE [LARGE SCALE GENOMIC DNA]</scope>
    <source>
        <strain evidence="1">Tsep2-gDNA-1</strain>
        <tissue evidence="1">Whole body</tissue>
    </source>
</reference>
<dbReference type="EMBL" id="KQ981451">
    <property type="protein sequence ID" value="KYN41602.1"/>
    <property type="molecule type" value="Genomic_DNA"/>
</dbReference>
<accession>A0A151JYS7</accession>
<dbReference type="Proteomes" id="UP000078541">
    <property type="component" value="Unassembled WGS sequence"/>
</dbReference>
<keyword evidence="2" id="KW-1185">Reference proteome</keyword>
<protein>
    <submittedName>
        <fullName evidence="1">Uncharacterized protein</fullName>
    </submittedName>
</protein>
<sequence length="211" mass="23943">MQEATAKASLERIRILILREVMRVMKTTPVATMGLLFGRTASPYVVAITAATYHLKCKNKWRAGAVHIRLPKEILSGIVFDMEQDRMTVKRDLDRSFKICLPGREEWKKNEMPIIRNEDMYTDDSKTDQGTSVNIFRCRKRSVVIPFEEFTTVFQSKVVAILNYALMLIVLGEVCRRMRICRAAQGGARCTHLQFAASLGMQMQPGPLGGE</sequence>